<comment type="catalytic activity">
    <reaction evidence="1 7">
        <text>Hydrolysis of terminal non-reducing beta-D-galactose residues in beta-D-galactosides.</text>
        <dbReference type="EC" id="3.2.1.23"/>
    </reaction>
</comment>
<dbReference type="PRINTS" id="PR00132">
    <property type="entry name" value="GLHYDRLASE2"/>
</dbReference>
<dbReference type="InterPro" id="IPR017853">
    <property type="entry name" value="GH"/>
</dbReference>
<dbReference type="RefSeq" id="WP_191436794.1">
    <property type="nucleotide sequence ID" value="NZ_BSBO01000004.1"/>
</dbReference>
<dbReference type="GO" id="GO:0009341">
    <property type="term" value="C:beta-galactosidase complex"/>
    <property type="evidence" value="ECO:0007669"/>
    <property type="project" value="InterPro"/>
</dbReference>
<dbReference type="PANTHER" id="PTHR46323:SF2">
    <property type="entry name" value="BETA-GALACTOSIDASE"/>
    <property type="match status" value="1"/>
</dbReference>
<evidence type="ECO:0000313" key="12">
    <source>
        <dbReference type="Proteomes" id="UP001145145"/>
    </source>
</evidence>
<reference evidence="10" key="3">
    <citation type="submission" date="2022-11" db="EMBL/GenBank/DDBJ databases">
        <title>Draft genome sequence of Sellimonas catena strain 18CBH55.</title>
        <authorList>
            <person name="Hisatomi A."/>
            <person name="Ohkuma M."/>
            <person name="Sakamoto M."/>
        </authorList>
    </citation>
    <scope>NUCLEOTIDE SEQUENCE</scope>
    <source>
        <strain evidence="10">18CBH55</strain>
    </source>
</reference>
<name>A0A9W6FFN0_9FIRM</name>
<keyword evidence="4 7" id="KW-0378">Hydrolase</keyword>
<gene>
    <name evidence="10" type="primary">lacZ_1</name>
    <name evidence="9" type="ORF">Selli1_06600</name>
    <name evidence="10" type="ORF">Selli2_14620</name>
</gene>
<dbReference type="AlphaFoldDB" id="A0A9W6FFN0"/>
<dbReference type="Pfam" id="PF02929">
    <property type="entry name" value="Bgal_small_N"/>
    <property type="match status" value="1"/>
</dbReference>
<dbReference type="Pfam" id="PF16353">
    <property type="entry name" value="LacZ_4"/>
    <property type="match status" value="1"/>
</dbReference>
<dbReference type="Proteomes" id="UP001145094">
    <property type="component" value="Unassembled WGS sequence"/>
</dbReference>
<dbReference type="InterPro" id="IPR011013">
    <property type="entry name" value="Gal_mutarotase_sf_dom"/>
</dbReference>
<dbReference type="EMBL" id="BSBO01000004">
    <property type="protein sequence ID" value="GLG03486.1"/>
    <property type="molecule type" value="Genomic_DNA"/>
</dbReference>
<evidence type="ECO:0000256" key="1">
    <source>
        <dbReference type="ARBA" id="ARBA00001412"/>
    </source>
</evidence>
<dbReference type="Pfam" id="PF00703">
    <property type="entry name" value="Glyco_hydro_2"/>
    <property type="match status" value="1"/>
</dbReference>
<dbReference type="EMBL" id="BSCH01000008">
    <property type="protein sequence ID" value="GLG90035.1"/>
    <property type="molecule type" value="Genomic_DNA"/>
</dbReference>
<dbReference type="InterPro" id="IPR036156">
    <property type="entry name" value="Beta-gal/glucu_dom_sf"/>
</dbReference>
<dbReference type="EC" id="3.2.1.23" evidence="3 7"/>
<dbReference type="Gene3D" id="3.20.20.80">
    <property type="entry name" value="Glycosidases"/>
    <property type="match status" value="1"/>
</dbReference>
<dbReference type="InterPro" id="IPR032312">
    <property type="entry name" value="LacZ_4"/>
</dbReference>
<dbReference type="SUPFAM" id="SSF74650">
    <property type="entry name" value="Galactose mutarotase-like"/>
    <property type="match status" value="1"/>
</dbReference>
<dbReference type="InterPro" id="IPR006102">
    <property type="entry name" value="Ig-like_GH2"/>
</dbReference>
<feature type="domain" description="Beta galactosidase small chain/" evidence="8">
    <location>
        <begin position="743"/>
        <end position="1014"/>
    </location>
</feature>
<evidence type="ECO:0000256" key="2">
    <source>
        <dbReference type="ARBA" id="ARBA00007401"/>
    </source>
</evidence>
<evidence type="ECO:0000256" key="3">
    <source>
        <dbReference type="ARBA" id="ARBA00012756"/>
    </source>
</evidence>
<dbReference type="InterPro" id="IPR006103">
    <property type="entry name" value="Glyco_hydro_2_cat"/>
</dbReference>
<dbReference type="GO" id="GO:0030246">
    <property type="term" value="F:carbohydrate binding"/>
    <property type="evidence" value="ECO:0007669"/>
    <property type="project" value="InterPro"/>
</dbReference>
<dbReference type="SMART" id="SM01038">
    <property type="entry name" value="Bgal_small_N"/>
    <property type="match status" value="1"/>
</dbReference>
<evidence type="ECO:0000256" key="4">
    <source>
        <dbReference type="ARBA" id="ARBA00022801"/>
    </source>
</evidence>
<reference evidence="9" key="2">
    <citation type="submission" date="2022-11" db="EMBL/GenBank/DDBJ databases">
        <title>Draft genome sequence of Sellimonas catena strain 12EGH17.</title>
        <authorList>
            <person name="Hisatomi A."/>
            <person name="Ohkuma M."/>
            <person name="Sakamoto M."/>
        </authorList>
    </citation>
    <scope>NUCLEOTIDE SEQUENCE</scope>
    <source>
        <strain evidence="9">12EGH17</strain>
    </source>
</reference>
<dbReference type="Pfam" id="PF02836">
    <property type="entry name" value="Glyco_hydro_2_C"/>
    <property type="match status" value="1"/>
</dbReference>
<dbReference type="Gene3D" id="2.60.120.260">
    <property type="entry name" value="Galactose-binding domain-like"/>
    <property type="match status" value="1"/>
</dbReference>
<organism evidence="10 11">
    <name type="scientific">Sellimonas catena</name>
    <dbReference type="NCBI Taxonomy" id="2994035"/>
    <lineage>
        <taxon>Bacteria</taxon>
        <taxon>Bacillati</taxon>
        <taxon>Bacillota</taxon>
        <taxon>Clostridia</taxon>
        <taxon>Lachnospirales</taxon>
        <taxon>Lachnospiraceae</taxon>
        <taxon>Sellimonas</taxon>
    </lineage>
</organism>
<evidence type="ECO:0000256" key="5">
    <source>
        <dbReference type="ARBA" id="ARBA00023295"/>
    </source>
</evidence>
<dbReference type="PROSITE" id="PS00719">
    <property type="entry name" value="GLYCOSYL_HYDROL_F2_1"/>
    <property type="match status" value="1"/>
</dbReference>
<dbReference type="PANTHER" id="PTHR46323">
    <property type="entry name" value="BETA-GALACTOSIDASE"/>
    <property type="match status" value="1"/>
</dbReference>
<evidence type="ECO:0000259" key="8">
    <source>
        <dbReference type="SMART" id="SM01038"/>
    </source>
</evidence>
<dbReference type="SUPFAM" id="SSF49303">
    <property type="entry name" value="beta-Galactosidase/glucuronidase domain"/>
    <property type="match status" value="2"/>
</dbReference>
<dbReference type="InterPro" id="IPR014718">
    <property type="entry name" value="GH-type_carb-bd"/>
</dbReference>
<accession>A0A9W6FFN0</accession>
<proteinExistence type="inferred from homology"/>
<evidence type="ECO:0000313" key="11">
    <source>
        <dbReference type="Proteomes" id="UP001145094"/>
    </source>
</evidence>
<dbReference type="InterPro" id="IPR013783">
    <property type="entry name" value="Ig-like_fold"/>
</dbReference>
<dbReference type="Gene3D" id="2.60.40.10">
    <property type="entry name" value="Immunoglobulins"/>
    <property type="match status" value="2"/>
</dbReference>
<keyword evidence="12" id="KW-1185">Reference proteome</keyword>
<dbReference type="InterPro" id="IPR008979">
    <property type="entry name" value="Galactose-bd-like_sf"/>
</dbReference>
<dbReference type="Pfam" id="PF02837">
    <property type="entry name" value="Glyco_hydro_2_N"/>
    <property type="match status" value="1"/>
</dbReference>
<dbReference type="InterPro" id="IPR004199">
    <property type="entry name" value="B-gal_small/dom_5"/>
</dbReference>
<reference evidence="10 12" key="5">
    <citation type="journal article" date="2023" name="Int. J. Syst. Evol. Microbiol.">
        <title>Sellimonas catena sp. nov., isolated from human faeces.</title>
        <authorList>
            <person name="Hisatomi A."/>
            <person name="Ohkuma M."/>
            <person name="Sakamoto M."/>
        </authorList>
    </citation>
    <scope>NUCLEOTIDE SEQUENCE</scope>
    <source>
        <strain evidence="9 12">12EGH17</strain>
        <strain evidence="10">18CBH55</strain>
    </source>
</reference>
<dbReference type="GO" id="GO:0005990">
    <property type="term" value="P:lactose catabolic process"/>
    <property type="evidence" value="ECO:0007669"/>
    <property type="project" value="TreeGrafter"/>
</dbReference>
<keyword evidence="5 7" id="KW-0326">Glycosidase</keyword>
<dbReference type="InterPro" id="IPR050347">
    <property type="entry name" value="Bact_Beta-galactosidase"/>
</dbReference>
<dbReference type="SUPFAM" id="SSF49785">
    <property type="entry name" value="Galactose-binding domain-like"/>
    <property type="match status" value="1"/>
</dbReference>
<dbReference type="InterPro" id="IPR006101">
    <property type="entry name" value="Glyco_hydro_2"/>
</dbReference>
<dbReference type="InterPro" id="IPR023230">
    <property type="entry name" value="Glyco_hydro_2_CS"/>
</dbReference>
<comment type="similarity">
    <text evidence="2 7">Belongs to the glycosyl hydrolase 2 family.</text>
</comment>
<dbReference type="Gene3D" id="2.70.98.10">
    <property type="match status" value="1"/>
</dbReference>
<dbReference type="InterPro" id="IPR006104">
    <property type="entry name" value="Glyco_hydro_2_N"/>
</dbReference>
<evidence type="ECO:0000313" key="9">
    <source>
        <dbReference type="EMBL" id="GLG03486.1"/>
    </source>
</evidence>
<protein>
    <recommendedName>
        <fullName evidence="3 7">Beta-galactosidase</fullName>
        <ecNumber evidence="3 7">3.2.1.23</ecNumber>
    </recommendedName>
    <alternativeName>
        <fullName evidence="6 7">Lactase</fullName>
    </alternativeName>
</protein>
<reference evidence="10" key="4">
    <citation type="submission" date="2022-11" db="EMBL/GenBank/DDBJ databases">
        <title>Draft genome sequence of Sellimonas catena strain 18CBH55.</title>
        <authorList>
            <person name="Atsushi H."/>
            <person name="Moriya O."/>
            <person name="Mitsuo S."/>
        </authorList>
    </citation>
    <scope>NUCLEOTIDE SEQUENCE</scope>
    <source>
        <strain evidence="10">18CBH55</strain>
    </source>
</reference>
<evidence type="ECO:0000313" key="10">
    <source>
        <dbReference type="EMBL" id="GLG90035.1"/>
    </source>
</evidence>
<dbReference type="Proteomes" id="UP001145145">
    <property type="component" value="Unassembled WGS sequence"/>
</dbReference>
<evidence type="ECO:0000256" key="6">
    <source>
        <dbReference type="ARBA" id="ARBA00032230"/>
    </source>
</evidence>
<dbReference type="GO" id="GO:0004565">
    <property type="term" value="F:beta-galactosidase activity"/>
    <property type="evidence" value="ECO:0007669"/>
    <property type="project" value="UniProtKB-EC"/>
</dbReference>
<comment type="caution">
    <text evidence="10">The sequence shown here is derived from an EMBL/GenBank/DDBJ whole genome shotgun (WGS) entry which is preliminary data.</text>
</comment>
<sequence length="1017" mass="116501">MKREKIKRHLADPEFFQENRMDPVSDHKWYETETEALREEEMTWRHSLNGRWRFFYALNPDSVPEGFEKKTFSCEGWDTIPVPAQMELCGYGAPLYRDTDYPWDGIEAVKPHEVPEKENPTGCYVTTFTVPAQMKGKRIQIHFEGVETAFHFWINGTYVGYSEDSYTPAVFEITDLLKEGENKLAMEVYRFSSGCWLEDQDFWRMGGIIREVALTAVPDLHIRDLDVETDLDETYTDASANIRLTLDGSLSEEGEVCWCLLDGEIRMEKLHEMDEKEILSGCEKIRNGKAEISLDVPSAKLWSAELPYLYRLILTVRDKDGNVCEAVPYLIGFRKVEIRDAVLLFNGKRLRLNGVNRHEFSPSKGRAIGMEEMEWDIRFFKKNHFNAVRTSHYPNQSAWYDLCDRFGIYVMDEANLETHGTWHTMKFEHTLPGDFPQWREAVLSRAEAMLERDKNHACIFCWSIGNESWAGKNLYDMSMYFRNRDKSRPVHYENVCHTPEWADTTDLESHMYASPEKAEAYLKNNPKKPYVLCEYAHSMGNSTGNLDEYTKLLDKYPQYCGGFIWDYIDQALYKTGPDGKQFLAYGGDFGDRPSNYAFCADGVIFADRTLSPKMQEVRYLYQPYELIPEADGIVIRSRQLFETSESWKLCWTLEKEGRILRRGTSDVVVNPGEEVKVPCDLALPEEAGEYVRTARLLYKEATSYAEAGEEFCFGQSVETVEKTEPEFGCGTEPEVVEGDFSLSIVGTGFRLTFDKVTGKLVACKIGKKELVYDGIHTLKPEFWRAPTDNDAGYHMAEKCAPWKLASLYPQVKKVDIRKESGFVTVETEYLLFSGVTCKVSIQVDGQGTMKVCETYDGFPDTPAMPCFGMSWKLPKEFDQITWYGVGPEETYCDRKCGGKTGVFRATAADGMTPYVRPQECGNHVETRWMELTDQEGSGIRIESDGTFEFSVLPYTCHEIESAEHAYELPAAYASVLRILDMQTGVGGDNSWGAWAHEPYIVKGEEARTFTFYVRLLG</sequence>
<dbReference type="SUPFAM" id="SSF51445">
    <property type="entry name" value="(Trans)glycosidases"/>
    <property type="match status" value="1"/>
</dbReference>
<evidence type="ECO:0000256" key="7">
    <source>
        <dbReference type="RuleBase" id="RU361154"/>
    </source>
</evidence>
<reference evidence="9" key="1">
    <citation type="submission" date="2022-11" db="EMBL/GenBank/DDBJ databases">
        <title>Draft genome sequence of Sellimonas catena strain 12EGH17.</title>
        <authorList>
            <person name="Atsushi H."/>
            <person name="Moriya O."/>
            <person name="Mitsuo S."/>
        </authorList>
    </citation>
    <scope>NUCLEOTIDE SEQUENCE</scope>
    <source>
        <strain evidence="9">12EGH17</strain>
    </source>
</reference>